<dbReference type="InterPro" id="IPR024337">
    <property type="entry name" value="tRNA_splic_suSen54"/>
</dbReference>
<organism evidence="5 6">
    <name type="scientific">Cyanidioschyzon merolae (strain NIES-3377 / 10D)</name>
    <name type="common">Unicellular red alga</name>
    <dbReference type="NCBI Taxonomy" id="280699"/>
    <lineage>
        <taxon>Eukaryota</taxon>
        <taxon>Rhodophyta</taxon>
        <taxon>Bangiophyceae</taxon>
        <taxon>Cyanidiales</taxon>
        <taxon>Cyanidiaceae</taxon>
        <taxon>Cyanidioschyzon</taxon>
    </lineage>
</organism>
<sequence length="348" mass="38341">MRNQRGGAEDTAVLWWQFKRGLPRRGVKDEAQAPINTAELSSSQRKRLNRRRYEIFRFAGAPKTVSTKHLAVLEWSPAHHMALVRQPRGKIFQSLGIVRGPEHWLYPEEAVFLVDRSSADLLVDGIATSVERCFALLLYERIPLEHYYAYAYLRRLGYHVRRSLSDTRAAAIVGAPFASAFQGDRVPFHYDVWPPGNFKRSMPGVPLFRAVVLPFSAPVWTAAQMRHLAEAAEPSSARIIVVERSIVAFFEVRAQGPLAKPANPADLWMAERALALQSLTNGPEADASVALGAFAAEDDDDDDDDDADAMSAQSSDWNASISGSDAEECSGVSSHSASSSSSNDEQGL</sequence>
<evidence type="ECO:0000256" key="1">
    <source>
        <dbReference type="ARBA" id="ARBA00005736"/>
    </source>
</evidence>
<dbReference type="Pfam" id="PF12928">
    <property type="entry name" value="tRNA_int_end_N2"/>
    <property type="match status" value="1"/>
</dbReference>
<evidence type="ECO:0000313" key="5">
    <source>
        <dbReference type="EMBL" id="BAM80601.1"/>
    </source>
</evidence>
<dbReference type="GO" id="GO:0004519">
    <property type="term" value="F:endonuclease activity"/>
    <property type="evidence" value="ECO:0007669"/>
    <property type="project" value="UniProtKB-KW"/>
</dbReference>
<dbReference type="KEGG" id="cme:CYME_CMK254C"/>
<keyword evidence="5" id="KW-0378">Hydrolase</keyword>
<dbReference type="HOGENOM" id="CLU_797791_0_0_1"/>
<dbReference type="OrthoDB" id="408683at2759"/>
<dbReference type="RefSeq" id="XP_005536637.1">
    <property type="nucleotide sequence ID" value="XM_005536580.1"/>
</dbReference>
<dbReference type="GeneID" id="16994218"/>
<protein>
    <submittedName>
        <fullName evidence="5">Probable tRNA splicing endonuclease subunit Sen54</fullName>
    </submittedName>
</protein>
<name>M1USE0_CYAM1</name>
<feature type="region of interest" description="Disordered" evidence="3">
    <location>
        <begin position="295"/>
        <end position="348"/>
    </location>
</feature>
<dbReference type="InterPro" id="IPR024336">
    <property type="entry name" value="tRNA_splic_suSen54_N"/>
</dbReference>
<dbReference type="OMA" id="ENIYLWI"/>
<gene>
    <name evidence="5" type="ORF">CYME_CMK254C</name>
</gene>
<reference evidence="5 6" key="2">
    <citation type="journal article" date="2007" name="BMC Biol.">
        <title>A 100%-complete sequence reveals unusually simple genomic features in the hot-spring red alga Cyanidioschyzon merolae.</title>
        <authorList>
            <person name="Nozaki H."/>
            <person name="Takano H."/>
            <person name="Misumi O."/>
            <person name="Terasawa K."/>
            <person name="Matsuzaki M."/>
            <person name="Maruyama S."/>
            <person name="Nishida K."/>
            <person name="Yagisawa F."/>
            <person name="Yoshida Y."/>
            <person name="Fujiwara T."/>
            <person name="Takio S."/>
            <person name="Tamura K."/>
            <person name="Chung S.J."/>
            <person name="Nakamura S."/>
            <person name="Kuroiwa H."/>
            <person name="Tanaka K."/>
            <person name="Sato N."/>
            <person name="Kuroiwa T."/>
        </authorList>
    </citation>
    <scope>NUCLEOTIDE SEQUENCE [LARGE SCALE GENOMIC DNA]</scope>
    <source>
        <strain evidence="5 6">10D</strain>
    </source>
</reference>
<evidence type="ECO:0000313" key="6">
    <source>
        <dbReference type="Proteomes" id="UP000007014"/>
    </source>
</evidence>
<dbReference type="GO" id="GO:0000214">
    <property type="term" value="C:tRNA-intron endonuclease complex"/>
    <property type="evidence" value="ECO:0007669"/>
    <property type="project" value="TreeGrafter"/>
</dbReference>
<proteinExistence type="inferred from homology"/>
<dbReference type="AlphaFoldDB" id="M1USE0"/>
<reference evidence="5 6" key="1">
    <citation type="journal article" date="2004" name="Nature">
        <title>Genome sequence of the ultrasmall unicellular red alga Cyanidioschyzon merolae 10D.</title>
        <authorList>
            <person name="Matsuzaki M."/>
            <person name="Misumi O."/>
            <person name="Shin-i T."/>
            <person name="Maruyama S."/>
            <person name="Takahara M."/>
            <person name="Miyagishima S."/>
            <person name="Mori T."/>
            <person name="Nishida K."/>
            <person name="Yagisawa F."/>
            <person name="Nishida K."/>
            <person name="Yoshida Y."/>
            <person name="Nishimura Y."/>
            <person name="Nakao S."/>
            <person name="Kobayashi T."/>
            <person name="Momoyama Y."/>
            <person name="Higashiyama T."/>
            <person name="Minoda A."/>
            <person name="Sano M."/>
            <person name="Nomoto H."/>
            <person name="Oishi K."/>
            <person name="Hayashi H."/>
            <person name="Ohta F."/>
            <person name="Nishizaka S."/>
            <person name="Haga S."/>
            <person name="Miura S."/>
            <person name="Morishita T."/>
            <person name="Kabeya Y."/>
            <person name="Terasawa K."/>
            <person name="Suzuki Y."/>
            <person name="Ishii Y."/>
            <person name="Asakawa S."/>
            <person name="Takano H."/>
            <person name="Ohta N."/>
            <person name="Kuroiwa H."/>
            <person name="Tanaka K."/>
            <person name="Shimizu N."/>
            <person name="Sugano S."/>
            <person name="Sato N."/>
            <person name="Nozaki H."/>
            <person name="Ogasawara N."/>
            <person name="Kohara Y."/>
            <person name="Kuroiwa T."/>
        </authorList>
    </citation>
    <scope>NUCLEOTIDE SEQUENCE [LARGE SCALE GENOMIC DNA]</scope>
    <source>
        <strain evidence="5 6">10D</strain>
    </source>
</reference>
<evidence type="ECO:0000256" key="3">
    <source>
        <dbReference type="SAM" id="MobiDB-lite"/>
    </source>
</evidence>
<feature type="domain" description="tRNA-splicing endonuclease subunit Sen54 N-terminal" evidence="4">
    <location>
        <begin position="62"/>
        <end position="121"/>
    </location>
</feature>
<comment type="similarity">
    <text evidence="1">Belongs to the SEN54 family.</text>
</comment>
<feature type="compositionally biased region" description="Acidic residues" evidence="3">
    <location>
        <begin position="296"/>
        <end position="308"/>
    </location>
</feature>
<dbReference type="PANTHER" id="PTHR21027">
    <property type="entry name" value="TRNA-SPLICING ENDONUCLEASE SUBUNIT SEN54"/>
    <property type="match status" value="1"/>
</dbReference>
<dbReference type="EMBL" id="AP006493">
    <property type="protein sequence ID" value="BAM80601.1"/>
    <property type="molecule type" value="Genomic_DNA"/>
</dbReference>
<keyword evidence="5" id="KW-0540">Nuclease</keyword>
<dbReference type="GO" id="GO:0000379">
    <property type="term" value="P:tRNA-type intron splice site recognition and cleavage"/>
    <property type="evidence" value="ECO:0007669"/>
    <property type="project" value="TreeGrafter"/>
</dbReference>
<feature type="compositionally biased region" description="Polar residues" evidence="3">
    <location>
        <begin position="311"/>
        <end position="323"/>
    </location>
</feature>
<dbReference type="Proteomes" id="UP000007014">
    <property type="component" value="Chromosome 11"/>
</dbReference>
<keyword evidence="5" id="KW-0255">Endonuclease</keyword>
<evidence type="ECO:0000256" key="2">
    <source>
        <dbReference type="ARBA" id="ARBA00022694"/>
    </source>
</evidence>
<dbReference type="Gramene" id="CMK254CT">
    <property type="protein sequence ID" value="CMK254CT"/>
    <property type="gene ID" value="CMK254C"/>
</dbReference>
<accession>M1USE0</accession>
<dbReference type="PANTHER" id="PTHR21027:SF1">
    <property type="entry name" value="TRNA-SPLICING ENDONUCLEASE SUBUNIT SEN54"/>
    <property type="match status" value="1"/>
</dbReference>
<dbReference type="STRING" id="280699.M1USE0"/>
<evidence type="ECO:0000259" key="4">
    <source>
        <dbReference type="Pfam" id="PF12928"/>
    </source>
</evidence>
<keyword evidence="2" id="KW-0819">tRNA processing</keyword>
<dbReference type="eggNOG" id="KOG4772">
    <property type="taxonomic scope" value="Eukaryota"/>
</dbReference>
<keyword evidence="6" id="KW-1185">Reference proteome</keyword>
<feature type="compositionally biased region" description="Low complexity" evidence="3">
    <location>
        <begin position="330"/>
        <end position="342"/>
    </location>
</feature>